<evidence type="ECO:0000256" key="2">
    <source>
        <dbReference type="SAM" id="MobiDB-lite"/>
    </source>
</evidence>
<dbReference type="GO" id="GO:0003676">
    <property type="term" value="F:nucleic acid binding"/>
    <property type="evidence" value="ECO:0007669"/>
    <property type="project" value="InterPro"/>
</dbReference>
<feature type="compositionally biased region" description="Low complexity" evidence="2">
    <location>
        <begin position="92"/>
        <end position="105"/>
    </location>
</feature>
<dbReference type="EMBL" id="KV017247">
    <property type="protein sequence ID" value="KZV18699.1"/>
    <property type="molecule type" value="Genomic_DNA"/>
</dbReference>
<organism evidence="4 5">
    <name type="scientific">Dorcoceras hygrometricum</name>
    <dbReference type="NCBI Taxonomy" id="472368"/>
    <lineage>
        <taxon>Eukaryota</taxon>
        <taxon>Viridiplantae</taxon>
        <taxon>Streptophyta</taxon>
        <taxon>Embryophyta</taxon>
        <taxon>Tracheophyta</taxon>
        <taxon>Spermatophyta</taxon>
        <taxon>Magnoliopsida</taxon>
        <taxon>eudicotyledons</taxon>
        <taxon>Gunneridae</taxon>
        <taxon>Pentapetalae</taxon>
        <taxon>asterids</taxon>
        <taxon>lamiids</taxon>
        <taxon>Lamiales</taxon>
        <taxon>Gesneriaceae</taxon>
        <taxon>Didymocarpoideae</taxon>
        <taxon>Trichosporeae</taxon>
        <taxon>Loxocarpinae</taxon>
        <taxon>Dorcoceras</taxon>
    </lineage>
</organism>
<evidence type="ECO:0000256" key="1">
    <source>
        <dbReference type="PROSITE-ProRule" id="PRU00047"/>
    </source>
</evidence>
<reference evidence="4 5" key="1">
    <citation type="journal article" date="2015" name="Proc. Natl. Acad. Sci. U.S.A.">
        <title>The resurrection genome of Boea hygrometrica: A blueprint for survival of dehydration.</title>
        <authorList>
            <person name="Xiao L."/>
            <person name="Yang G."/>
            <person name="Zhang L."/>
            <person name="Yang X."/>
            <person name="Zhao S."/>
            <person name="Ji Z."/>
            <person name="Zhou Q."/>
            <person name="Hu M."/>
            <person name="Wang Y."/>
            <person name="Chen M."/>
            <person name="Xu Y."/>
            <person name="Jin H."/>
            <person name="Xiao X."/>
            <person name="Hu G."/>
            <person name="Bao F."/>
            <person name="Hu Y."/>
            <person name="Wan P."/>
            <person name="Li L."/>
            <person name="Deng X."/>
            <person name="Kuang T."/>
            <person name="Xiang C."/>
            <person name="Zhu J.K."/>
            <person name="Oliver M.J."/>
            <person name="He Y."/>
        </authorList>
    </citation>
    <scope>NUCLEOTIDE SEQUENCE [LARGE SCALE GENOMIC DNA]</scope>
    <source>
        <strain evidence="5">cv. XS01</strain>
    </source>
</reference>
<evidence type="ECO:0000313" key="4">
    <source>
        <dbReference type="EMBL" id="KZV18699.1"/>
    </source>
</evidence>
<dbReference type="OrthoDB" id="8068363at2759"/>
<gene>
    <name evidence="4" type="ORF">F511_40221</name>
</gene>
<keyword evidence="1" id="KW-0863">Zinc-finger</keyword>
<dbReference type="InterPro" id="IPR001878">
    <property type="entry name" value="Znf_CCHC"/>
</dbReference>
<name>A0A2Z7AHX0_9LAMI</name>
<dbReference type="PROSITE" id="PS50158">
    <property type="entry name" value="ZF_CCHC"/>
    <property type="match status" value="1"/>
</dbReference>
<keyword evidence="1" id="KW-0862">Zinc</keyword>
<keyword evidence="1" id="KW-0479">Metal-binding</keyword>
<evidence type="ECO:0000259" key="3">
    <source>
        <dbReference type="PROSITE" id="PS50158"/>
    </source>
</evidence>
<dbReference type="SMART" id="SM00343">
    <property type="entry name" value="ZnF_C2HC"/>
    <property type="match status" value="1"/>
</dbReference>
<keyword evidence="5" id="KW-1185">Reference proteome</keyword>
<dbReference type="AlphaFoldDB" id="A0A2Z7AHX0"/>
<evidence type="ECO:0000313" key="5">
    <source>
        <dbReference type="Proteomes" id="UP000250235"/>
    </source>
</evidence>
<dbReference type="GO" id="GO:0008270">
    <property type="term" value="F:zinc ion binding"/>
    <property type="evidence" value="ECO:0007669"/>
    <property type="project" value="UniProtKB-KW"/>
</dbReference>
<dbReference type="Proteomes" id="UP000250235">
    <property type="component" value="Unassembled WGS sequence"/>
</dbReference>
<feature type="region of interest" description="Disordered" evidence="2">
    <location>
        <begin position="88"/>
        <end position="163"/>
    </location>
</feature>
<feature type="compositionally biased region" description="Low complexity" evidence="2">
    <location>
        <begin position="186"/>
        <end position="196"/>
    </location>
</feature>
<dbReference type="PANTHER" id="PTHR34482">
    <property type="entry name" value="DNA DAMAGE-INDUCIBLE PROTEIN 1-LIKE"/>
    <property type="match status" value="1"/>
</dbReference>
<dbReference type="SUPFAM" id="SSF57756">
    <property type="entry name" value="Retrovirus zinc finger-like domains"/>
    <property type="match status" value="1"/>
</dbReference>
<proteinExistence type="predicted"/>
<feature type="domain" description="CCHC-type" evidence="3">
    <location>
        <begin position="162"/>
        <end position="176"/>
    </location>
</feature>
<protein>
    <recommendedName>
        <fullName evidence="3">CCHC-type domain-containing protein</fullName>
    </recommendedName>
</protein>
<dbReference type="Gene3D" id="4.10.60.10">
    <property type="entry name" value="Zinc finger, CCHC-type"/>
    <property type="match status" value="1"/>
</dbReference>
<dbReference type="PANTHER" id="PTHR34482:SF36">
    <property type="entry name" value="RETROTRANSPOSON GAG DOMAIN-CONTAINING PROTEIN"/>
    <property type="match status" value="1"/>
</dbReference>
<dbReference type="InterPro" id="IPR036875">
    <property type="entry name" value="Znf_CCHC_sf"/>
</dbReference>
<feature type="region of interest" description="Disordered" evidence="2">
    <location>
        <begin position="180"/>
        <end position="221"/>
    </location>
</feature>
<feature type="compositionally biased region" description="Low complexity" evidence="2">
    <location>
        <begin position="120"/>
        <end position="129"/>
    </location>
</feature>
<accession>A0A2Z7AHX0</accession>
<sequence length="221" mass="23717">MRVAEYARQFSALLVYVPHVANQERTKRNKFLKGLRPDLYRMVLSGSPATYIDAVNRAVDIEESLMEVEAPIQPTTGCTYQPVQDASQSFYSPQGSQHQQQSNLQRFRPRGKQFKKKADSSSSGSASSGSGSGSGSGSSGMSCGQCGGRHSTSQGRGVKGSCRNCGQPGHFVRVCPLLRGQTSIPSQQGSAGGSSQRPQFPGRRFHRKSGGRSEGGKEVLT</sequence>
<dbReference type="Pfam" id="PF00098">
    <property type="entry name" value="zf-CCHC"/>
    <property type="match status" value="1"/>
</dbReference>